<protein>
    <submittedName>
        <fullName evidence="1">Uncharacterized protein</fullName>
    </submittedName>
</protein>
<dbReference type="EMBL" id="AUPZ01000003">
    <property type="protein sequence ID" value="EQB40249.1"/>
    <property type="molecule type" value="Genomic_DNA"/>
</dbReference>
<reference evidence="1 2" key="1">
    <citation type="submission" date="2013-07" db="EMBL/GenBank/DDBJ databases">
        <title>Sulfurimonas hongkongensis AST-10 Genome Sequencing.</title>
        <authorList>
            <person name="Cai L."/>
            <person name="Zhang T."/>
        </authorList>
    </citation>
    <scope>NUCLEOTIDE SEQUENCE [LARGE SCALE GENOMIC DNA]</scope>
    <source>
        <strain evidence="1 2">AST-10</strain>
    </source>
</reference>
<gene>
    <name evidence="1" type="ORF">M947_02625</name>
</gene>
<sequence>MKFNFSLKIDKEVMKAILSVITLLGWSLSK</sequence>
<evidence type="ECO:0000313" key="2">
    <source>
        <dbReference type="Proteomes" id="UP000015520"/>
    </source>
</evidence>
<dbReference type="Proteomes" id="UP000015520">
    <property type="component" value="Unassembled WGS sequence"/>
</dbReference>
<proteinExistence type="predicted"/>
<dbReference type="STRING" id="1172190.M947_02625"/>
<organism evidence="1 2">
    <name type="scientific">Sulfurimonas hongkongensis</name>
    <dbReference type="NCBI Taxonomy" id="1172190"/>
    <lineage>
        <taxon>Bacteria</taxon>
        <taxon>Pseudomonadati</taxon>
        <taxon>Campylobacterota</taxon>
        <taxon>Epsilonproteobacteria</taxon>
        <taxon>Campylobacterales</taxon>
        <taxon>Sulfurimonadaceae</taxon>
        <taxon>Sulfurimonas</taxon>
    </lineage>
</organism>
<dbReference type="AlphaFoldDB" id="T0KTF1"/>
<name>T0KTF1_9BACT</name>
<keyword evidence="2" id="KW-1185">Reference proteome</keyword>
<evidence type="ECO:0000313" key="1">
    <source>
        <dbReference type="EMBL" id="EQB40249.1"/>
    </source>
</evidence>
<comment type="caution">
    <text evidence="1">The sequence shown here is derived from an EMBL/GenBank/DDBJ whole genome shotgun (WGS) entry which is preliminary data.</text>
</comment>
<accession>T0KTF1</accession>